<reference evidence="1" key="1">
    <citation type="journal article" date="2015" name="Nature">
        <title>Complex archaea that bridge the gap between prokaryotes and eukaryotes.</title>
        <authorList>
            <person name="Spang A."/>
            <person name="Saw J.H."/>
            <person name="Jorgensen S.L."/>
            <person name="Zaremba-Niedzwiedzka K."/>
            <person name="Martijn J."/>
            <person name="Lind A.E."/>
            <person name="van Eijk R."/>
            <person name="Schleper C."/>
            <person name="Guy L."/>
            <person name="Ettema T.J."/>
        </authorList>
    </citation>
    <scope>NUCLEOTIDE SEQUENCE</scope>
</reference>
<gene>
    <name evidence="1" type="ORF">LCGC14_1234550</name>
</gene>
<comment type="caution">
    <text evidence="1">The sequence shown here is derived from an EMBL/GenBank/DDBJ whole genome shotgun (WGS) entry which is preliminary data.</text>
</comment>
<accession>A0A0F9PBU8</accession>
<sequence>MNGERSLADLRPGQRKLLARVQAHKGWNDEQVYHWLENEVWHWKTALSNAGTWTKGAQANITGPGIDPAKDQIFTIAEVKKLRDWHGRPWGAMTEDAWQRWTRELWGLPPEALLYPWPQIPQRLQELDIEWPVEWWPHKDKGKPFTAEHGGGGSWSVAWKDDSGLKGMMERVAYCSENYEPYITALVVEPSGRFRLLRHSSQDWYEGRYRAQQAPTGQQQLL</sequence>
<evidence type="ECO:0000313" key="1">
    <source>
        <dbReference type="EMBL" id="KKM90847.1"/>
    </source>
</evidence>
<organism evidence="1">
    <name type="scientific">marine sediment metagenome</name>
    <dbReference type="NCBI Taxonomy" id="412755"/>
    <lineage>
        <taxon>unclassified sequences</taxon>
        <taxon>metagenomes</taxon>
        <taxon>ecological metagenomes</taxon>
    </lineage>
</organism>
<dbReference type="EMBL" id="LAZR01006619">
    <property type="protein sequence ID" value="KKM90847.1"/>
    <property type="molecule type" value="Genomic_DNA"/>
</dbReference>
<protein>
    <submittedName>
        <fullName evidence="1">Uncharacterized protein</fullName>
    </submittedName>
</protein>
<dbReference type="AlphaFoldDB" id="A0A0F9PBU8"/>
<name>A0A0F9PBU8_9ZZZZ</name>
<proteinExistence type="predicted"/>